<feature type="non-terminal residue" evidence="3">
    <location>
        <position position="644"/>
    </location>
</feature>
<dbReference type="PANTHER" id="PTHR20992:SF12">
    <property type="entry name" value="IP07646P"/>
    <property type="match status" value="1"/>
</dbReference>
<keyword evidence="4" id="KW-1185">Reference proteome</keyword>
<feature type="transmembrane region" description="Helical" evidence="2">
    <location>
        <begin position="364"/>
        <end position="390"/>
    </location>
</feature>
<evidence type="ECO:0000256" key="1">
    <source>
        <dbReference type="SAM" id="MobiDB-lite"/>
    </source>
</evidence>
<dbReference type="EMBL" id="JASPKZ010001616">
    <property type="protein sequence ID" value="KAJ9597350.1"/>
    <property type="molecule type" value="Genomic_DNA"/>
</dbReference>
<evidence type="ECO:0000256" key="2">
    <source>
        <dbReference type="SAM" id="Phobius"/>
    </source>
</evidence>
<keyword evidence="2" id="KW-1133">Transmembrane helix</keyword>
<dbReference type="InterPro" id="IPR005240">
    <property type="entry name" value="DUF389"/>
</dbReference>
<protein>
    <submittedName>
        <fullName evidence="3">Uncharacterized protein</fullName>
    </submittedName>
</protein>
<reference evidence="3" key="1">
    <citation type="journal article" date="2023" name="IScience">
        <title>Live-bearing cockroach genome reveals convergent evolutionary mechanisms linked to viviparity in insects and beyond.</title>
        <authorList>
            <person name="Fouks B."/>
            <person name="Harrison M.C."/>
            <person name="Mikhailova A.A."/>
            <person name="Marchal E."/>
            <person name="English S."/>
            <person name="Carruthers M."/>
            <person name="Jennings E.C."/>
            <person name="Chiamaka E.L."/>
            <person name="Frigard R.A."/>
            <person name="Pippel M."/>
            <person name="Attardo G.M."/>
            <person name="Benoit J.B."/>
            <person name="Bornberg-Bauer E."/>
            <person name="Tobe S.S."/>
        </authorList>
    </citation>
    <scope>NUCLEOTIDE SEQUENCE</scope>
    <source>
        <strain evidence="3">Stay&amp;Tobe</strain>
    </source>
</reference>
<dbReference type="Proteomes" id="UP001233999">
    <property type="component" value="Unassembled WGS sequence"/>
</dbReference>
<feature type="region of interest" description="Disordered" evidence="1">
    <location>
        <begin position="538"/>
        <end position="644"/>
    </location>
</feature>
<keyword evidence="2" id="KW-0812">Transmembrane</keyword>
<gene>
    <name evidence="3" type="ORF">L9F63_011790</name>
</gene>
<evidence type="ECO:0000313" key="4">
    <source>
        <dbReference type="Proteomes" id="UP001233999"/>
    </source>
</evidence>
<feature type="compositionally biased region" description="Basic and acidic residues" evidence="1">
    <location>
        <begin position="632"/>
        <end position="644"/>
    </location>
</feature>
<organism evidence="3 4">
    <name type="scientific">Diploptera punctata</name>
    <name type="common">Pacific beetle cockroach</name>
    <dbReference type="NCBI Taxonomy" id="6984"/>
    <lineage>
        <taxon>Eukaryota</taxon>
        <taxon>Metazoa</taxon>
        <taxon>Ecdysozoa</taxon>
        <taxon>Arthropoda</taxon>
        <taxon>Hexapoda</taxon>
        <taxon>Insecta</taxon>
        <taxon>Pterygota</taxon>
        <taxon>Neoptera</taxon>
        <taxon>Polyneoptera</taxon>
        <taxon>Dictyoptera</taxon>
        <taxon>Blattodea</taxon>
        <taxon>Blaberoidea</taxon>
        <taxon>Blaberidae</taxon>
        <taxon>Diplopterinae</taxon>
        <taxon>Diploptera</taxon>
    </lineage>
</organism>
<reference evidence="3" key="2">
    <citation type="submission" date="2023-05" db="EMBL/GenBank/DDBJ databases">
        <authorList>
            <person name="Fouks B."/>
        </authorList>
    </citation>
    <scope>NUCLEOTIDE SEQUENCE</scope>
    <source>
        <strain evidence="3">Stay&amp;Tobe</strain>
        <tissue evidence="3">Testes</tissue>
    </source>
</reference>
<name>A0AAD8AE27_DIPPU</name>
<comment type="caution">
    <text evidence="3">The sequence shown here is derived from an EMBL/GenBank/DDBJ whole genome shotgun (WGS) entry which is preliminary data.</text>
</comment>
<dbReference type="AlphaFoldDB" id="A0AAD8AE27"/>
<feature type="compositionally biased region" description="Polar residues" evidence="1">
    <location>
        <begin position="603"/>
        <end position="631"/>
    </location>
</feature>
<sequence length="644" mass="70710">KKLTVVKAAEDGNDGSPIPRKPHNKIGENLLKLDAVDLRDRKQIGKINAFPNTAKVNQGKKAKNDNNSEIIPMEKILEELLKKLEVRHIVWYKLSGSSFLVFFPVGAGDPCENCLHCLTEMGIGKKYNSVVSVVPCTVFYEGIDDEESDEESPIEKKAWNNFVQSIRSKLTVKSVVDGVRSGAECSFDYLTLVLTADMIAAVGLVESNSVNIVAAMLVSPLMIENYKKIGIRSEVIGLFISLIFGFIFGLLVGTTQDPWGLGDWPTEEMKGRGMVRSLWIGILWALPSGTGVALALLQGSAGPLIGVAISASLLPPAVNCGIMWGLACIILIYGDIKIPHLKGEAYFGKSKYQPLYSDWRPTELAIMGIVSFCLTLINICCIFITAILVLKIKEVAAPYTSSPDLRRFWEHDIRAARAINRATLNQGKYSRRNSMNQVMQELGSVPPDELEHTLQAAVREAVDDDTFRKINRCSYSANTADVPRALGFGGHSSNNATNASPLNDPEMLDHVIQALMEFQNKQSSGTQQNSTLNRFRQLSRSLRHGSTRSTGRCSARGSMRRPQHTGGESQGGMPSTGTDTGLPTILESNTLKKSGVTRPLSMSDKNNMTRSGSVRNLIQGISNAQRRFSPTDNKDKYENIKDKE</sequence>
<feature type="transmembrane region" description="Helical" evidence="2">
    <location>
        <begin position="235"/>
        <end position="254"/>
    </location>
</feature>
<proteinExistence type="predicted"/>
<evidence type="ECO:0000313" key="3">
    <source>
        <dbReference type="EMBL" id="KAJ9597350.1"/>
    </source>
</evidence>
<feature type="transmembrane region" description="Helical" evidence="2">
    <location>
        <begin position="274"/>
        <end position="297"/>
    </location>
</feature>
<feature type="transmembrane region" description="Helical" evidence="2">
    <location>
        <begin position="304"/>
        <end position="333"/>
    </location>
</feature>
<feature type="region of interest" description="Disordered" evidence="1">
    <location>
        <begin position="1"/>
        <end position="23"/>
    </location>
</feature>
<keyword evidence="2" id="KW-0472">Membrane</keyword>
<dbReference type="Pfam" id="PF04087">
    <property type="entry name" value="DUF389"/>
    <property type="match status" value="1"/>
</dbReference>
<accession>A0AAD8AE27</accession>
<feature type="non-terminal residue" evidence="3">
    <location>
        <position position="1"/>
    </location>
</feature>
<dbReference type="PANTHER" id="PTHR20992">
    <property type="entry name" value="AT15442P-RELATED"/>
    <property type="match status" value="1"/>
</dbReference>
<feature type="compositionally biased region" description="Polar residues" evidence="1">
    <location>
        <begin position="572"/>
        <end position="592"/>
    </location>
</feature>